<sequence>MQFTISYRIAFQILIKLLFLRRSLSYRISNALKISDDSIGSPKAYLVDPARETEKEERKVSLMETARA</sequence>
<comment type="caution">
    <text evidence="1">The sequence shown here is derived from an EMBL/GenBank/DDBJ whole genome shotgun (WGS) entry which is preliminary data.</text>
</comment>
<evidence type="ECO:0000313" key="1">
    <source>
        <dbReference type="EMBL" id="PSR52624.1"/>
    </source>
</evidence>
<organism evidence="1 2">
    <name type="scientific">Adhaeribacter arboris</name>
    <dbReference type="NCBI Taxonomy" id="2072846"/>
    <lineage>
        <taxon>Bacteria</taxon>
        <taxon>Pseudomonadati</taxon>
        <taxon>Bacteroidota</taxon>
        <taxon>Cytophagia</taxon>
        <taxon>Cytophagales</taxon>
        <taxon>Hymenobacteraceae</taxon>
        <taxon>Adhaeribacter</taxon>
    </lineage>
</organism>
<accession>A0A2T2YAU3</accession>
<evidence type="ECO:0000313" key="2">
    <source>
        <dbReference type="Proteomes" id="UP000240357"/>
    </source>
</evidence>
<dbReference type="Proteomes" id="UP000240357">
    <property type="component" value="Unassembled WGS sequence"/>
</dbReference>
<gene>
    <name evidence="1" type="ORF">AHMF7605_03335</name>
</gene>
<proteinExistence type="predicted"/>
<dbReference type="AlphaFoldDB" id="A0A2T2YAU3"/>
<reference evidence="1 2" key="1">
    <citation type="submission" date="2018-03" db="EMBL/GenBank/DDBJ databases">
        <title>Adhaeribacter sp. HMF7605 Genome sequencing and assembly.</title>
        <authorList>
            <person name="Kang H."/>
            <person name="Kang J."/>
            <person name="Cha I."/>
            <person name="Kim H."/>
            <person name="Joh K."/>
        </authorList>
    </citation>
    <scope>NUCLEOTIDE SEQUENCE [LARGE SCALE GENOMIC DNA]</scope>
    <source>
        <strain evidence="1 2">HMF7605</strain>
    </source>
</reference>
<dbReference type="EMBL" id="PYFT01000001">
    <property type="protein sequence ID" value="PSR52624.1"/>
    <property type="molecule type" value="Genomic_DNA"/>
</dbReference>
<protein>
    <submittedName>
        <fullName evidence="1">Uncharacterized protein</fullName>
    </submittedName>
</protein>
<keyword evidence="2" id="KW-1185">Reference proteome</keyword>
<name>A0A2T2YAU3_9BACT</name>